<dbReference type="Pfam" id="PF23429">
    <property type="entry name" value="DUF7116"/>
    <property type="match status" value="1"/>
</dbReference>
<reference evidence="1 2" key="1">
    <citation type="submission" date="2016-10" db="EMBL/GenBank/DDBJ databases">
        <authorList>
            <person name="de Groot N.N."/>
        </authorList>
    </citation>
    <scope>NUCLEOTIDE SEQUENCE [LARGE SCALE GENOMIC DNA]</scope>
    <source>
        <strain evidence="1 2">IBRC-M10015</strain>
    </source>
</reference>
<accession>A0A1G8TE56</accession>
<dbReference type="Proteomes" id="UP000198856">
    <property type="component" value="Unassembled WGS sequence"/>
</dbReference>
<dbReference type="STRING" id="890420.SAMN05216226_10320"/>
<keyword evidence="2" id="KW-1185">Reference proteome</keyword>
<proteinExistence type="predicted"/>
<sequence length="104" mass="11612">MGAITTTLQKEAESIFTDLGYKVAADDSGLRAERKWRVVDVMPMVEPEELPSSGQFRCFVTWEDAVDTLAHHLADVDPDYEWAIIGVGDEDYEVSHPPTTRLAT</sequence>
<gene>
    <name evidence="1" type="ORF">SAMN05216226_10320</name>
</gene>
<dbReference type="InterPro" id="IPR055540">
    <property type="entry name" value="DUF7116"/>
</dbReference>
<dbReference type="AlphaFoldDB" id="A0A1G8TE56"/>
<dbReference type="OrthoDB" id="191840at2157"/>
<evidence type="ECO:0000313" key="2">
    <source>
        <dbReference type="Proteomes" id="UP000198856"/>
    </source>
</evidence>
<organism evidence="1 2">
    <name type="scientific">Halovenus aranensis</name>
    <dbReference type="NCBI Taxonomy" id="890420"/>
    <lineage>
        <taxon>Archaea</taxon>
        <taxon>Methanobacteriati</taxon>
        <taxon>Methanobacteriota</taxon>
        <taxon>Stenosarchaea group</taxon>
        <taxon>Halobacteria</taxon>
        <taxon>Halobacteriales</taxon>
        <taxon>Haloarculaceae</taxon>
        <taxon>Halovenus</taxon>
    </lineage>
</organism>
<name>A0A1G8TE56_9EURY</name>
<evidence type="ECO:0000313" key="1">
    <source>
        <dbReference type="EMBL" id="SDJ39856.1"/>
    </source>
</evidence>
<protein>
    <submittedName>
        <fullName evidence="1">Uncharacterized protein</fullName>
    </submittedName>
</protein>
<dbReference type="RefSeq" id="WP_092699527.1">
    <property type="nucleotide sequence ID" value="NZ_FNFC01000003.1"/>
</dbReference>
<dbReference type="EMBL" id="FNFC01000003">
    <property type="protein sequence ID" value="SDJ39856.1"/>
    <property type="molecule type" value="Genomic_DNA"/>
</dbReference>